<protein>
    <submittedName>
        <fullName evidence="1">Uncharacterized protein</fullName>
    </submittedName>
</protein>
<evidence type="ECO:0000313" key="2">
    <source>
        <dbReference type="Proteomes" id="UP001567538"/>
    </source>
</evidence>
<evidence type="ECO:0000313" key="1">
    <source>
        <dbReference type="EMBL" id="KAL1534599.1"/>
    </source>
</evidence>
<comment type="caution">
    <text evidence="1">The sequence shown here is derived from an EMBL/GenBank/DDBJ whole genome shotgun (WGS) entry which is preliminary data.</text>
</comment>
<keyword evidence="2" id="KW-1185">Reference proteome</keyword>
<reference evidence="1 2" key="1">
    <citation type="submission" date="2024-06" db="EMBL/GenBank/DDBJ databases">
        <title>A chromosome level genome sequence of Diviner's sage (Salvia divinorum).</title>
        <authorList>
            <person name="Ford S.A."/>
            <person name="Ro D.-K."/>
            <person name="Ness R.W."/>
            <person name="Phillips M.A."/>
        </authorList>
    </citation>
    <scope>NUCLEOTIDE SEQUENCE [LARGE SCALE GENOMIC DNA]</scope>
    <source>
        <strain evidence="1">SAF-2024a</strain>
        <tissue evidence="1">Leaf</tissue>
    </source>
</reference>
<organism evidence="1 2">
    <name type="scientific">Salvia divinorum</name>
    <name type="common">Maria pastora</name>
    <name type="synonym">Diviner's sage</name>
    <dbReference type="NCBI Taxonomy" id="28513"/>
    <lineage>
        <taxon>Eukaryota</taxon>
        <taxon>Viridiplantae</taxon>
        <taxon>Streptophyta</taxon>
        <taxon>Embryophyta</taxon>
        <taxon>Tracheophyta</taxon>
        <taxon>Spermatophyta</taxon>
        <taxon>Magnoliopsida</taxon>
        <taxon>eudicotyledons</taxon>
        <taxon>Gunneridae</taxon>
        <taxon>Pentapetalae</taxon>
        <taxon>asterids</taxon>
        <taxon>lamiids</taxon>
        <taxon>Lamiales</taxon>
        <taxon>Lamiaceae</taxon>
        <taxon>Nepetoideae</taxon>
        <taxon>Mentheae</taxon>
        <taxon>Salviinae</taxon>
        <taxon>Salvia</taxon>
        <taxon>Salvia subgen. Calosphace</taxon>
    </lineage>
</organism>
<accession>A0ABD1FRY2</accession>
<dbReference type="AlphaFoldDB" id="A0ABD1FRY2"/>
<dbReference type="EMBL" id="JBEAFC010000012">
    <property type="protein sequence ID" value="KAL1534599.1"/>
    <property type="molecule type" value="Genomic_DNA"/>
</dbReference>
<gene>
    <name evidence="1" type="ORF">AAHA92_30761</name>
</gene>
<proteinExistence type="predicted"/>
<name>A0ABD1FRY2_SALDI</name>
<dbReference type="Proteomes" id="UP001567538">
    <property type="component" value="Unassembled WGS sequence"/>
</dbReference>
<sequence>MVGIGKKTSKSCRIKMASSSSIAPLVYGFEDPFVLHLQIMGVGKDAHIEAIFRTSASARAAYHMWPKVEWSNTHRKCSSIFGNALSGSISLIKPGQFLWTPYQHLTYWLRLFREFGI</sequence>